<evidence type="ECO:0000256" key="3">
    <source>
        <dbReference type="ARBA" id="ARBA00022884"/>
    </source>
</evidence>
<evidence type="ECO:0000313" key="6">
    <source>
        <dbReference type="Proteomes" id="UP000318017"/>
    </source>
</evidence>
<gene>
    <name evidence="5" type="primary">csrA_2</name>
    <name evidence="4" type="synonym">csrA</name>
    <name evidence="5" type="ORF">Q31a_25150</name>
</gene>
<dbReference type="GO" id="GO:0045947">
    <property type="term" value="P:negative regulation of translational initiation"/>
    <property type="evidence" value="ECO:0007669"/>
    <property type="project" value="UniProtKB-UniRule"/>
</dbReference>
<dbReference type="HAMAP" id="MF_00167">
    <property type="entry name" value="CsrA"/>
    <property type="match status" value="1"/>
</dbReference>
<comment type="similarity">
    <text evidence="4">Belongs to the CsrA/RsmA family.</text>
</comment>
<keyword evidence="2 4" id="KW-0810">Translation regulation</keyword>
<dbReference type="EMBL" id="CP036298">
    <property type="protein sequence ID" value="QDV24200.1"/>
    <property type="molecule type" value="Genomic_DNA"/>
</dbReference>
<evidence type="ECO:0000256" key="4">
    <source>
        <dbReference type="HAMAP-Rule" id="MF_00167"/>
    </source>
</evidence>
<dbReference type="KEGG" id="ahel:Q31a_25150"/>
<comment type="subcellular location">
    <subcellularLocation>
        <location evidence="4">Cytoplasm</location>
    </subcellularLocation>
</comment>
<name>A0A518G6I5_9BACT</name>
<proteinExistence type="inferred from homology"/>
<dbReference type="NCBIfam" id="NF002469">
    <property type="entry name" value="PRK01712.1"/>
    <property type="match status" value="1"/>
</dbReference>
<keyword evidence="3 4" id="KW-0694">RNA-binding</keyword>
<accession>A0A518G6I5</accession>
<keyword evidence="4" id="KW-1005">Bacterial flagellum biogenesis</keyword>
<comment type="subunit">
    <text evidence="4">Homodimer; the beta-strands of each monomer intercalate to form a hydrophobic core, while the alpha-helices form wings that extend away from the core.</text>
</comment>
<dbReference type="AlphaFoldDB" id="A0A518G6I5"/>
<keyword evidence="4" id="KW-0678">Repressor</keyword>
<organism evidence="5 6">
    <name type="scientific">Aureliella helgolandensis</name>
    <dbReference type="NCBI Taxonomy" id="2527968"/>
    <lineage>
        <taxon>Bacteria</taxon>
        <taxon>Pseudomonadati</taxon>
        <taxon>Planctomycetota</taxon>
        <taxon>Planctomycetia</taxon>
        <taxon>Pirellulales</taxon>
        <taxon>Pirellulaceae</taxon>
        <taxon>Aureliella</taxon>
    </lineage>
</organism>
<dbReference type="GO" id="GO:1902208">
    <property type="term" value="P:regulation of bacterial-type flagellum assembly"/>
    <property type="evidence" value="ECO:0007669"/>
    <property type="project" value="UniProtKB-UniRule"/>
</dbReference>
<dbReference type="PANTHER" id="PTHR34984">
    <property type="entry name" value="CARBON STORAGE REGULATOR"/>
    <property type="match status" value="1"/>
</dbReference>
<dbReference type="InterPro" id="IPR036107">
    <property type="entry name" value="CsrA_sf"/>
</dbReference>
<protein>
    <recommendedName>
        <fullName evidence="4">Translational regulator CsrA</fullName>
    </recommendedName>
</protein>
<sequence length="84" mass="9172">MLVLTRKPEESIFINENVEVVVLGIQGSKVRLGIEAPKDVSILRREIIVEINQHNSANSDLLKTSRPVGNESAGATVTFNSLKS</sequence>
<dbReference type="GO" id="GO:0006109">
    <property type="term" value="P:regulation of carbohydrate metabolic process"/>
    <property type="evidence" value="ECO:0007669"/>
    <property type="project" value="InterPro"/>
</dbReference>
<dbReference type="PANTHER" id="PTHR34984:SF1">
    <property type="entry name" value="CARBON STORAGE REGULATOR"/>
    <property type="match status" value="1"/>
</dbReference>
<dbReference type="Proteomes" id="UP000318017">
    <property type="component" value="Chromosome"/>
</dbReference>
<dbReference type="GO" id="GO:0006402">
    <property type="term" value="P:mRNA catabolic process"/>
    <property type="evidence" value="ECO:0007669"/>
    <property type="project" value="InterPro"/>
</dbReference>
<dbReference type="Gene3D" id="2.60.40.4380">
    <property type="entry name" value="Translational regulator CsrA"/>
    <property type="match status" value="1"/>
</dbReference>
<dbReference type="GO" id="GO:0048027">
    <property type="term" value="F:mRNA 5'-UTR binding"/>
    <property type="evidence" value="ECO:0007669"/>
    <property type="project" value="UniProtKB-UniRule"/>
</dbReference>
<dbReference type="InterPro" id="IPR003751">
    <property type="entry name" value="CsrA"/>
</dbReference>
<evidence type="ECO:0000256" key="1">
    <source>
        <dbReference type="ARBA" id="ARBA00022490"/>
    </source>
</evidence>
<keyword evidence="6" id="KW-1185">Reference proteome</keyword>
<dbReference type="GO" id="GO:0044781">
    <property type="term" value="P:bacterial-type flagellum organization"/>
    <property type="evidence" value="ECO:0007669"/>
    <property type="project" value="UniProtKB-KW"/>
</dbReference>
<comment type="function">
    <text evidence="4">A translational regulator that binds mRNA to regulate translation initiation and/or mRNA stability. Usually binds in the 5'-UTR at or near the Shine-Dalgarno sequence preventing ribosome-binding, thus repressing translation. Its main target seems to be the major flagellin gene, while its function is anatagonized by FliW.</text>
</comment>
<reference evidence="5 6" key="1">
    <citation type="submission" date="2019-02" db="EMBL/GenBank/DDBJ databases">
        <title>Deep-cultivation of Planctomycetes and their phenomic and genomic characterization uncovers novel biology.</title>
        <authorList>
            <person name="Wiegand S."/>
            <person name="Jogler M."/>
            <person name="Boedeker C."/>
            <person name="Pinto D."/>
            <person name="Vollmers J."/>
            <person name="Rivas-Marin E."/>
            <person name="Kohn T."/>
            <person name="Peeters S.H."/>
            <person name="Heuer A."/>
            <person name="Rast P."/>
            <person name="Oberbeckmann S."/>
            <person name="Bunk B."/>
            <person name="Jeske O."/>
            <person name="Meyerdierks A."/>
            <person name="Storesund J.E."/>
            <person name="Kallscheuer N."/>
            <person name="Luecker S."/>
            <person name="Lage O.M."/>
            <person name="Pohl T."/>
            <person name="Merkel B.J."/>
            <person name="Hornburger P."/>
            <person name="Mueller R.-W."/>
            <person name="Bruemmer F."/>
            <person name="Labrenz M."/>
            <person name="Spormann A.M."/>
            <person name="Op den Camp H."/>
            <person name="Overmann J."/>
            <person name="Amann R."/>
            <person name="Jetten M.S.M."/>
            <person name="Mascher T."/>
            <person name="Medema M.H."/>
            <person name="Devos D.P."/>
            <person name="Kaster A.-K."/>
            <person name="Ovreas L."/>
            <person name="Rohde M."/>
            <person name="Galperin M.Y."/>
            <person name="Jogler C."/>
        </authorList>
    </citation>
    <scope>NUCLEOTIDE SEQUENCE [LARGE SCALE GENOMIC DNA]</scope>
    <source>
        <strain evidence="5 6">Q31a</strain>
    </source>
</reference>
<evidence type="ECO:0000313" key="5">
    <source>
        <dbReference type="EMBL" id="QDV24200.1"/>
    </source>
</evidence>
<dbReference type="SUPFAM" id="SSF117130">
    <property type="entry name" value="CsrA-like"/>
    <property type="match status" value="1"/>
</dbReference>
<dbReference type="OrthoDB" id="9809061at2"/>
<dbReference type="NCBIfam" id="TIGR00202">
    <property type="entry name" value="csrA"/>
    <property type="match status" value="1"/>
</dbReference>
<keyword evidence="1 4" id="KW-0963">Cytoplasm</keyword>
<evidence type="ECO:0000256" key="2">
    <source>
        <dbReference type="ARBA" id="ARBA00022845"/>
    </source>
</evidence>
<dbReference type="GO" id="GO:0005829">
    <property type="term" value="C:cytosol"/>
    <property type="evidence" value="ECO:0007669"/>
    <property type="project" value="TreeGrafter"/>
</dbReference>
<dbReference type="RefSeq" id="WP_145077671.1">
    <property type="nucleotide sequence ID" value="NZ_CP036298.1"/>
</dbReference>
<dbReference type="Pfam" id="PF02599">
    <property type="entry name" value="CsrA"/>
    <property type="match status" value="1"/>
</dbReference>